<gene>
    <name evidence="2" type="ORF">MMAD_36320</name>
</gene>
<feature type="chain" id="PRO_5029449168" evidence="1">
    <location>
        <begin position="34"/>
        <end position="105"/>
    </location>
</feature>
<evidence type="ECO:0000256" key="1">
    <source>
        <dbReference type="SAM" id="SignalP"/>
    </source>
</evidence>
<name>A0A7I7XJJ9_9MYCO</name>
<keyword evidence="1" id="KW-0732">Signal</keyword>
<dbReference type="AlphaFoldDB" id="A0A7I7XJJ9"/>
<dbReference type="EMBL" id="AP022610">
    <property type="protein sequence ID" value="BBZ29337.1"/>
    <property type="molecule type" value="Genomic_DNA"/>
</dbReference>
<dbReference type="RefSeq" id="WP_163739787.1">
    <property type="nucleotide sequence ID" value="NZ_AP022610.1"/>
</dbReference>
<feature type="signal peptide" evidence="1">
    <location>
        <begin position="1"/>
        <end position="33"/>
    </location>
</feature>
<protein>
    <submittedName>
        <fullName evidence="2">Uncharacterized protein</fullName>
    </submittedName>
</protein>
<dbReference type="KEGG" id="mmag:MMAD_36320"/>
<dbReference type="Proteomes" id="UP000466517">
    <property type="component" value="Chromosome"/>
</dbReference>
<dbReference type="Pfam" id="PF23710">
    <property type="entry name" value="DUF7155"/>
    <property type="match status" value="1"/>
</dbReference>
<accession>A0A7I7XJJ9</accession>
<keyword evidence="3" id="KW-1185">Reference proteome</keyword>
<sequence>MTINARRIATAGALALAAVAAPLTMALTQPAPAANTAQGQCLAWYGNKDDGQCLGYSNGNPQSVGTPWGVFGPNPGTGVGTYNGGGLVSGPLLPGHTYTDGVGTS</sequence>
<reference evidence="2 3" key="1">
    <citation type="journal article" date="2019" name="Emerg. Microbes Infect.">
        <title>Comprehensive subspecies identification of 175 nontuberculous mycobacteria species based on 7547 genomic profiles.</title>
        <authorList>
            <person name="Matsumoto Y."/>
            <person name="Kinjo T."/>
            <person name="Motooka D."/>
            <person name="Nabeya D."/>
            <person name="Jung N."/>
            <person name="Uechi K."/>
            <person name="Horii T."/>
            <person name="Iida T."/>
            <person name="Fujita J."/>
            <person name="Nakamura S."/>
        </authorList>
    </citation>
    <scope>NUCLEOTIDE SEQUENCE [LARGE SCALE GENOMIC DNA]</scope>
    <source>
        <strain evidence="2 3">JCM 13574</strain>
    </source>
</reference>
<dbReference type="InterPro" id="IPR055579">
    <property type="entry name" value="DUF7155"/>
</dbReference>
<proteinExistence type="predicted"/>
<evidence type="ECO:0000313" key="2">
    <source>
        <dbReference type="EMBL" id="BBZ29337.1"/>
    </source>
</evidence>
<evidence type="ECO:0000313" key="3">
    <source>
        <dbReference type="Proteomes" id="UP000466517"/>
    </source>
</evidence>
<organism evidence="2 3">
    <name type="scientific">Mycolicibacterium madagascariense</name>
    <dbReference type="NCBI Taxonomy" id="212765"/>
    <lineage>
        <taxon>Bacteria</taxon>
        <taxon>Bacillati</taxon>
        <taxon>Actinomycetota</taxon>
        <taxon>Actinomycetes</taxon>
        <taxon>Mycobacteriales</taxon>
        <taxon>Mycobacteriaceae</taxon>
        <taxon>Mycolicibacterium</taxon>
    </lineage>
</organism>